<dbReference type="Proteomes" id="UP000467841">
    <property type="component" value="Unassembled WGS sequence"/>
</dbReference>
<evidence type="ECO:0000256" key="1">
    <source>
        <dbReference type="ARBA" id="ARBA00007682"/>
    </source>
</evidence>
<evidence type="ECO:0000256" key="4">
    <source>
        <dbReference type="SAM" id="MobiDB-lite"/>
    </source>
</evidence>
<protein>
    <recommendedName>
        <fullName evidence="5">NOT2/NOT3/NOT5 C-terminal domain-containing protein</fullName>
    </recommendedName>
</protein>
<feature type="region of interest" description="Disordered" evidence="4">
    <location>
        <begin position="1"/>
        <end position="32"/>
    </location>
</feature>
<dbReference type="InterPro" id="IPR038635">
    <property type="entry name" value="CCR4-NOT_su2/3/5_C_sf"/>
</dbReference>
<sequence length="613" mass="65560">MIYSSQSSINGSTSNLSDGSGRTFTSSFSGQSGAASPVFHHAGSIQGLHNLHGNFNVPSLAGSLGSRNSGLNGVPSAGVQQQNGSISNGRFASSNLPVGLSQISHGSSHGHSGLTNRGGGLGVSPIMGNSGSRITSSMGNMVGGGTMGRTLSSGGGLAIPPSLGSRLNLAVNSGSGNIGQNRMMGGVLPQGSPQVLSMLGNSYPTAGGLSQNHVQAMNSLSSMGLLNDMNSNDPSPFDINNDFPQLTSRPSSAGAQGQLGSRLKQGLGLSPIVQQNQEFSIQNEDFPALPGYKGSNAEYPMDMHHKEQLHENSMLMMQSQQLSMGRSGGFNLGGAYSAHRQQQQQHAQAVSSSGVSLHGSDIFSSSHPSYHSQNGGPPGIGLRSMNSTNSVTGMGYDQPLQQYQHHQNTSQYRLQQMSAASQPYRDVGLKAMQAAQSNPDRFGLLGLLSVMKMSDPDLTSLALGIDLTTLGLNLNSTENLYKTFGSPWSNEPSKGDPEFSVPQCYYAKSPTPLNQGLFAKLSVETLFYIFYSMPRDEAQLYAANELYNRGWFYHKEHRLWFIRIGEPLVKTNAYERGLYHCFDPNSFEIVQKENIVLYYEMLEKRPSLSQHGV</sequence>
<feature type="region of interest" description="Disordered" evidence="4">
    <location>
        <begin position="104"/>
        <end position="147"/>
    </location>
</feature>
<proteinExistence type="inferred from homology"/>
<keyword evidence="3" id="KW-0804">Transcription</keyword>
<dbReference type="InterPro" id="IPR040168">
    <property type="entry name" value="Not2/3/5"/>
</dbReference>
<keyword evidence="2" id="KW-0805">Transcription regulation</keyword>
<organism evidence="6 7">
    <name type="scientific">Microthlaspi erraticum</name>
    <dbReference type="NCBI Taxonomy" id="1685480"/>
    <lineage>
        <taxon>Eukaryota</taxon>
        <taxon>Viridiplantae</taxon>
        <taxon>Streptophyta</taxon>
        <taxon>Embryophyta</taxon>
        <taxon>Tracheophyta</taxon>
        <taxon>Spermatophyta</taxon>
        <taxon>Magnoliopsida</taxon>
        <taxon>eudicotyledons</taxon>
        <taxon>Gunneridae</taxon>
        <taxon>Pentapetalae</taxon>
        <taxon>rosids</taxon>
        <taxon>malvids</taxon>
        <taxon>Brassicales</taxon>
        <taxon>Brassicaceae</taxon>
        <taxon>Coluteocarpeae</taxon>
        <taxon>Microthlaspi</taxon>
    </lineage>
</organism>
<reference evidence="6" key="1">
    <citation type="submission" date="2020-01" db="EMBL/GenBank/DDBJ databases">
        <authorList>
            <person name="Mishra B."/>
        </authorList>
    </citation>
    <scope>NUCLEOTIDE SEQUENCE [LARGE SCALE GENOMIC DNA]</scope>
</reference>
<feature type="domain" description="NOT2/NOT3/NOT5 C-terminal" evidence="5">
    <location>
        <begin position="481"/>
        <end position="602"/>
    </location>
</feature>
<comment type="similarity">
    <text evidence="1">Belongs to the CNOT2/3/5 family.</text>
</comment>
<dbReference type="AlphaFoldDB" id="A0A6D2IGY6"/>
<accession>A0A6D2IGY6</accession>
<dbReference type="GO" id="GO:0006355">
    <property type="term" value="P:regulation of DNA-templated transcription"/>
    <property type="evidence" value="ECO:0007669"/>
    <property type="project" value="InterPro"/>
</dbReference>
<dbReference type="InterPro" id="IPR007282">
    <property type="entry name" value="NOT2/3/5_C"/>
</dbReference>
<comment type="caution">
    <text evidence="6">The sequence shown here is derived from an EMBL/GenBank/DDBJ whole genome shotgun (WGS) entry which is preliminary data.</text>
</comment>
<evidence type="ECO:0000313" key="6">
    <source>
        <dbReference type="EMBL" id="CAA7026275.1"/>
    </source>
</evidence>
<evidence type="ECO:0000256" key="3">
    <source>
        <dbReference type="ARBA" id="ARBA00023163"/>
    </source>
</evidence>
<feature type="compositionally biased region" description="Polar residues" evidence="4">
    <location>
        <begin position="362"/>
        <end position="375"/>
    </location>
</feature>
<dbReference type="EMBL" id="CACVBM020001051">
    <property type="protein sequence ID" value="CAA7026275.1"/>
    <property type="molecule type" value="Genomic_DNA"/>
</dbReference>
<feature type="compositionally biased region" description="Polar residues" evidence="4">
    <location>
        <begin position="127"/>
        <end position="139"/>
    </location>
</feature>
<feature type="region of interest" description="Disordered" evidence="4">
    <location>
        <begin position="333"/>
        <end position="396"/>
    </location>
</feature>
<gene>
    <name evidence="6" type="ORF">MERR_LOCUS13510</name>
</gene>
<evidence type="ECO:0000256" key="2">
    <source>
        <dbReference type="ARBA" id="ARBA00023015"/>
    </source>
</evidence>
<dbReference type="Gene3D" id="2.30.30.1020">
    <property type="entry name" value="CCR4-NOT complex subunit 2/3/5, C-terminal domain"/>
    <property type="match status" value="1"/>
</dbReference>
<feature type="compositionally biased region" description="Low complexity" evidence="4">
    <location>
        <begin position="104"/>
        <end position="113"/>
    </location>
</feature>
<dbReference type="PANTHER" id="PTHR23326">
    <property type="entry name" value="CCR4 NOT-RELATED"/>
    <property type="match status" value="1"/>
</dbReference>
<evidence type="ECO:0000313" key="7">
    <source>
        <dbReference type="Proteomes" id="UP000467841"/>
    </source>
</evidence>
<name>A0A6D2IGY6_9BRAS</name>
<dbReference type="GO" id="GO:0030015">
    <property type="term" value="C:CCR4-NOT core complex"/>
    <property type="evidence" value="ECO:0007669"/>
    <property type="project" value="InterPro"/>
</dbReference>
<dbReference type="Pfam" id="PF04153">
    <property type="entry name" value="NOT2_3_5_C"/>
    <property type="match status" value="1"/>
</dbReference>
<feature type="compositionally biased region" description="Low complexity" evidence="4">
    <location>
        <begin position="334"/>
        <end position="356"/>
    </location>
</feature>
<keyword evidence="7" id="KW-1185">Reference proteome</keyword>
<evidence type="ECO:0000259" key="5">
    <source>
        <dbReference type="Pfam" id="PF04153"/>
    </source>
</evidence>
<dbReference type="OrthoDB" id="25391at2759"/>
<dbReference type="FunFam" id="2.30.30.1020:FF:000004">
    <property type="entry name" value="probable NOT transcription complex subunit VIP2 isoform X1"/>
    <property type="match status" value="1"/>
</dbReference>